<comment type="caution">
    <text evidence="2">The sequence shown here is derived from an EMBL/GenBank/DDBJ whole genome shotgun (WGS) entry which is preliminary data.</text>
</comment>
<protein>
    <submittedName>
        <fullName evidence="2">Uncharacterized protein</fullName>
    </submittedName>
</protein>
<dbReference type="AlphaFoldDB" id="A0A6P1C276"/>
<dbReference type="Proteomes" id="UP000526625">
    <property type="component" value="Unassembled WGS sequence"/>
</dbReference>
<proteinExistence type="predicted"/>
<keyword evidence="4" id="KW-1185">Reference proteome</keyword>
<dbReference type="EMBL" id="JAADZA010000004">
    <property type="protein sequence ID" value="NEV10526.1"/>
    <property type="molecule type" value="Genomic_DNA"/>
</dbReference>
<evidence type="ECO:0000313" key="1">
    <source>
        <dbReference type="EMBL" id="MBB6491424.1"/>
    </source>
</evidence>
<dbReference type="Proteomes" id="UP000471190">
    <property type="component" value="Unassembled WGS sequence"/>
</dbReference>
<dbReference type="EMBL" id="JACHBF010000004">
    <property type="protein sequence ID" value="MBB6491424.1"/>
    <property type="molecule type" value="Genomic_DNA"/>
</dbReference>
<reference evidence="1 4" key="2">
    <citation type="submission" date="2020-08" db="EMBL/GenBank/DDBJ databases">
        <title>Genomic Encyclopedia of Type Strains, Phase IV (KMG-V): Genome sequencing to study the core and pangenomes of soil and plant-associated prokaryotes.</title>
        <authorList>
            <person name="Whitman W."/>
        </authorList>
    </citation>
    <scope>NUCLEOTIDE SEQUENCE [LARGE SCALE GENOMIC DNA]</scope>
    <source>
        <strain evidence="1 4">SEMIA 4059</strain>
    </source>
</reference>
<evidence type="ECO:0000313" key="3">
    <source>
        <dbReference type="Proteomes" id="UP000471190"/>
    </source>
</evidence>
<accession>A0A6P1C276</accession>
<gene>
    <name evidence="1" type="ORF">GGD45_001821</name>
    <name evidence="2" type="ORF">GXW80_05930</name>
</gene>
<organism evidence="2 3">
    <name type="scientific">Rhizobium tropici</name>
    <dbReference type="NCBI Taxonomy" id="398"/>
    <lineage>
        <taxon>Bacteria</taxon>
        <taxon>Pseudomonadati</taxon>
        <taxon>Pseudomonadota</taxon>
        <taxon>Alphaproteobacteria</taxon>
        <taxon>Hyphomicrobiales</taxon>
        <taxon>Rhizobiaceae</taxon>
        <taxon>Rhizobium/Agrobacterium group</taxon>
        <taxon>Rhizobium</taxon>
    </lineage>
</organism>
<dbReference type="RefSeq" id="WP_041677709.1">
    <property type="nucleotide sequence ID" value="NZ_JAADZA010000004.1"/>
</dbReference>
<sequence length="64" mass="7087">MMPKSARGFRTTSCSPYLILARIQISGRFDLKSSDTSVAENCHIWKANGKAIAMAAIIKMEKQL</sequence>
<name>A0A6P1C276_RHITR</name>
<evidence type="ECO:0000313" key="2">
    <source>
        <dbReference type="EMBL" id="NEV10526.1"/>
    </source>
</evidence>
<evidence type="ECO:0000313" key="4">
    <source>
        <dbReference type="Proteomes" id="UP000526625"/>
    </source>
</evidence>
<reference evidence="2 3" key="1">
    <citation type="submission" date="2020-02" db="EMBL/GenBank/DDBJ databases">
        <title>Draft genome sequence of Rhizobium tropici.</title>
        <authorList>
            <person name="Khayi S."/>
            <person name="Jemo M."/>
        </authorList>
    </citation>
    <scope>NUCLEOTIDE SEQUENCE [LARGE SCALE GENOMIC DNA]</scope>
    <source>
        <strain evidence="2 3">A12</strain>
    </source>
</reference>